<organism evidence="1 2">
    <name type="scientific">Aspergillus phoenicis ATCC 13157</name>
    <dbReference type="NCBI Taxonomy" id="1353007"/>
    <lineage>
        <taxon>Eukaryota</taxon>
        <taxon>Fungi</taxon>
        <taxon>Dikarya</taxon>
        <taxon>Ascomycota</taxon>
        <taxon>Pezizomycotina</taxon>
        <taxon>Eurotiomycetes</taxon>
        <taxon>Eurotiomycetidae</taxon>
        <taxon>Eurotiales</taxon>
        <taxon>Aspergillaceae</taxon>
        <taxon>Aspergillus</taxon>
    </lineage>
</organism>
<keyword evidence="2" id="KW-1185">Reference proteome</keyword>
<proteinExistence type="predicted"/>
<reference evidence="1 2" key="1">
    <citation type="submission" date="2018-07" db="EMBL/GenBank/DDBJ databases">
        <title>Section-level genome sequencing of Aspergillus section Nigri to investigate inter- and intra-species variation.</title>
        <authorList>
            <consortium name="DOE Joint Genome Institute"/>
            <person name="Vesth T.C."/>
            <person name="Nybo J.L."/>
            <person name="Theobald S."/>
            <person name="Frisvad J.C."/>
            <person name="Larsen T.O."/>
            <person name="Nielsen K.F."/>
            <person name="Hoof J.B."/>
            <person name="Brandl J."/>
            <person name="Salamov A."/>
            <person name="Riley R."/>
            <person name="Gladden J.M."/>
            <person name="Phatale P."/>
            <person name="Nielsen M.T."/>
            <person name="Lyhne E.K."/>
            <person name="Kogle M.E."/>
            <person name="Strasser K."/>
            <person name="McDonnell E."/>
            <person name="Barry K."/>
            <person name="Clum A."/>
            <person name="Chen C."/>
            <person name="Nolan M."/>
            <person name="Sandor L."/>
            <person name="Kuo A."/>
            <person name="Lipzen A."/>
            <person name="Hainaut M."/>
            <person name="Drula E."/>
            <person name="Tsang A."/>
            <person name="Magnuson J.K."/>
            <person name="Henrissat B."/>
            <person name="Wiebenga A."/>
            <person name="Simmons B.A."/>
            <person name="Makela M.R."/>
            <person name="De vries R.P."/>
            <person name="Grigoriev I.V."/>
            <person name="Mortensen U.H."/>
            <person name="Baker S.E."/>
            <person name="Andersen M.R."/>
        </authorList>
    </citation>
    <scope>NUCLEOTIDE SEQUENCE [LARGE SCALE GENOMIC DNA]</scope>
    <source>
        <strain evidence="1 2">ATCC 13157</strain>
    </source>
</reference>
<evidence type="ECO:0000313" key="2">
    <source>
        <dbReference type="Proteomes" id="UP000254937"/>
    </source>
</evidence>
<name>A0A370PXG5_ASPPH</name>
<dbReference type="AlphaFoldDB" id="A0A370PXG5"/>
<dbReference type="EMBL" id="KZ851845">
    <property type="protein sequence ID" value="RDK46865.1"/>
    <property type="molecule type" value="Genomic_DNA"/>
</dbReference>
<gene>
    <name evidence="1" type="ORF">M752DRAFT_65074</name>
</gene>
<sequence length="101" mass="10995">MYCIASAGTCEQRQFSGWCASPMQITAWSKSQPNPGKSGACSVPGMQSVQLSHRVTWATSVSFSVGISRSLQWGSITISMLAFLGFWRDAKLPGCVEFPVW</sequence>
<dbReference type="Proteomes" id="UP000254937">
    <property type="component" value="Unassembled WGS sequence"/>
</dbReference>
<protein>
    <submittedName>
        <fullName evidence="1">Uncharacterized protein</fullName>
    </submittedName>
</protein>
<accession>A0A370PXG5</accession>
<evidence type="ECO:0000313" key="1">
    <source>
        <dbReference type="EMBL" id="RDK46865.1"/>
    </source>
</evidence>